<dbReference type="Proteomes" id="UP000185289">
    <property type="component" value="Segment"/>
</dbReference>
<keyword evidence="4" id="KW-0175">Coiled coil</keyword>
<dbReference type="InterPro" id="IPR013320">
    <property type="entry name" value="ConA-like_dom_sf"/>
</dbReference>
<dbReference type="Pfam" id="PF13385">
    <property type="entry name" value="Laminin_G_3"/>
    <property type="match status" value="1"/>
</dbReference>
<name>A0A0E3FSU5_9CAUD</name>
<dbReference type="SUPFAM" id="SSF49899">
    <property type="entry name" value="Concanavalin A-like lectins/glucanases"/>
    <property type="match status" value="1"/>
</dbReference>
<protein>
    <submittedName>
        <fullName evidence="6">Baseplate wedge initiator</fullName>
    </submittedName>
</protein>
<evidence type="ECO:0000256" key="3">
    <source>
        <dbReference type="ARBA" id="ARBA00022844"/>
    </source>
</evidence>
<dbReference type="GO" id="GO:0098015">
    <property type="term" value="C:virus tail"/>
    <property type="evidence" value="ECO:0007669"/>
    <property type="project" value="UniProtKB-KW"/>
</dbReference>
<dbReference type="EMBL" id="KJ019107">
    <property type="protein sequence ID" value="AIX33529.1"/>
    <property type="molecule type" value="Genomic_DNA"/>
</dbReference>
<evidence type="ECO:0000256" key="1">
    <source>
        <dbReference type="ARBA" id="ARBA00004328"/>
    </source>
</evidence>
<dbReference type="InterPro" id="IPR011050">
    <property type="entry name" value="Pectin_lyase_fold/virulence"/>
</dbReference>
<evidence type="ECO:0000313" key="6">
    <source>
        <dbReference type="EMBL" id="AIX33529.1"/>
    </source>
</evidence>
<organism evidence="6 7">
    <name type="scientific">Synechococcus phage ACG-2014f</name>
    <dbReference type="NCBI Taxonomy" id="1493511"/>
    <lineage>
        <taxon>Viruses</taxon>
        <taxon>Duplodnaviria</taxon>
        <taxon>Heunggongvirae</taxon>
        <taxon>Uroviricota</taxon>
        <taxon>Caudoviricetes</taxon>
        <taxon>Pantevenvirales</taxon>
        <taxon>Kyanoviridae</taxon>
        <taxon>Atlauavirus</taxon>
        <taxon>Atlauavirus tusconc8</taxon>
    </lineage>
</organism>
<dbReference type="PROSITE" id="PS51688">
    <property type="entry name" value="ICA"/>
    <property type="match status" value="1"/>
</dbReference>
<sequence length="3258" mass="334430">MANQNFRVKKGIEVGLGATFLYADDSGVGINSASPRSNLDVRGRSQTEELLVDNYAEVQGPSTFVGLGTFGGDLYVGNDLYVKGNLSFTSFESETGNVTGVLTTRDFNVTGLSTFAGDATFQSDVNISGASSITGNLVVSGASTLTGIVTTGDDLYVGGSLYVFNDIFYDEITGRNLSISGIATLRQLEIQQDLEVAGLSTFVGLVSFRDAVGTNLTVYNLSANTGNFVEINVDGGGGGGGGTGIDSTSVNTEFLNVTGVATFNNGIATNFSAEFIDAGVTTTTDLHFTNGYGVNLNMSGITTVGILTVYENIYDSRNQVGYGDSLLVTQGGKLVWTRPDIAGIATSFQPGSTFYVSENGSNTNDGRSPEKAWSSIAYAVSQIGDTSHDILEVTAGEYTETFPITVPKGLTISGAGQRATIVRPSQATETNDGFLLNDRSTIHNITVTGFYKPQGSINYAFKFSVGAAITSRSPYVDKVTVINKGTQTSASDPYGYGSADSYPTTAPGGAGVLVDGSVVATNSLEAAILLNEVTLFTAGNQGIKITNGGRVEWLNGFIYFASEALVGLSDKTTGLAGAGKARLTLENASGGLVGGNTVQYYDSDGTTVLASGTIDNVSGSYVTLTNAGVGTFTTPRNRTAKKVDFVNGAQLSTAQARFGTSSLDVTGAGTDNITVDSTSDFGFGTGDFTVEFWIYRTGNINGKVICDFRDTAATDQAITIQGDGGNETDVYIGTTSVVTGTVPTTLNAWNHIAVCRVGSTITQYIDGAVSGSGTAATDLGVARQLTFGDRYDNSNNGPTAYLDELRVTKGAAKYTGAFTSPSVALTGDKDTSILLHFDGINGATSTTDDIIVLQDIRITGGNTADKVTLADYSQFGADLRSIACAIEYGNQGMIGDGDGVTLRAISINFNHVGALGDITNDPNLAIQSNEVIELNGGQVSYVSIDQKGDFRVGEAFYVNQETGEVSFTDTVTDLTALSSLTITDGTNSSIITPTSGRFGNVLISGQSVESVTGDLNIKTGGSGEINIFGNTNVIGILTAQIIEINAIQKGDTAIALDDTGTDGTIRFITDGQEAQRITNQQRVGINTTTPVTQLEVKGGTQLENLNVTGIATLNGVGIATIGGDPDFRNLNITGLSTFAGVGTFLSDLYVGGNLSVLGDIKFDEVDARNANITGIATVGFASITDARVGSALTNLGHTQLNTLNVSGVSTLSLLEVSGNSVFTGISTFNNNVTINGDLTINGSQNVDSFGTGDLIVSGIASINQAKIATGIVTTLTATRTESAELKVTGLSTFVGVATFANDVFVAGNLNVLGDIAYDEVTGRNLNISGIATIGFASITDAKIGVATITKLDVTEINVDGGTGIDDNSVTTENLVVSGIATINSGILTTLQAEVGSITNLTAGVSTFTGIVTTTEDLYVGGNLYVFNDIFYDEITGRNLSISGVSTLGFASVRDLRVSGVATFLGDVEISGSQIVDSLITGDLEVTGVTTTKELRFTDAVGVGLTLTNLVVTGNAELNGSGIVTAGQDINFRNLEVAGLSTFVGLQSFRSAVGTALTVYNLRVPENGIVSLPGIPVQGGDAEFRNVNVTGVSSFSGVSTFGSDLYVDGNLFVSGLDFRETLAGENLLVAGVGTVNNLNSNIGIITHLQAGISTFTGITTFQSDASFLSDVYVDGNLNVTGDIRYDEVNGRNLNISGIATIGYSSITDAKIGVATISTLSFGDGVGTALTLTDLTVTGDANLNGSGIVTAGSDVAFRNLEVTGLSTFTGVGTFLSDLYVGGDLFVFNDIKYDEINGRNLNISGISTLGFTSISDIRVSGGSTFLGNVEIDGNLDVTGDLTFDEFDATNANITGIATIGNLLAGVGTITTLSSTDGEITTLTSTDTVVGTLTATDATITTLGVTDSIVGTSTITTLSVTDSVVGTSTITTLNFTDGVGVALTLTDLNVLGEANLNGSGIATAGSDIEFRNLSITGLSTFVGVATFQDDLYVAGNLNVLGDLTYDEVNGRNLNISGIATIGFASITDLRVSGVTTFLGPVNIDGGQQTDFIQTTDLIVTGVATIGYATVTKLIADHSDMRNLNVSGIATIGSLVSDGNGGIIVDGAVSISGIVTIGENSIILDGRKDVEAIYLGDTGRAIVSGISTDNKRTYVKFDDGRFDRLNVSGISTFNDVVSTSSTITNLDVTTATVGFLTATQGYVGVLTVGTFTNDGGGEVNIYGNTNVVGILTAQVVEINAIQKGDTSIALDDTGTDGTIRFNTDGSEAGRFTKDNDLAVTHNFRVGGIGTIPNLVSTTATITTLNVENLVSSGSTSGGGGTGIGSTAINSPNLNISGQANFNNVNVSGVATVPDLTVTNSFTNTGYSTITGDAEVGGNLWLKGDLNVIGSQNVSEFFATNMEISGIATFGTVKVNSNVHCDDTVFVGGAVTITGPITAVDIFATGIGTIPVADVGHADVDSINVTGVSTIAQVDIGKITVGDLTVSGFATVTDGLEVIGPVSFGGSITQLPLPTGQGGVWFDNSVVGVGTLLATNASISGLLGVGNSLGVAGDAYIDGNIIGSGGTISNYNEIITPLLTATDIDAATLDVSGNVTIDGNVDLGDTSADFVRINGRVSTSFIPSTDSATDLGSNGLRWKELFVDKLTLTDDAAIGGDLSVGGSVSADYVDTTELNVSGVATFAQISIGGGGGGISTNGVIINNVTVTDQSTLNNLIVSGVSTFVGVSTFKGDVYIDGNLIIDGDNSQDLISGTNLLVSGIATIGTLGVTTNLTVGGDVLVSGAMTAGSYNGDGSQLDNLPAASITTSITPTTRVNGDTLQTGDLWYDSSELRQYTYYDDGGSVQWVPSAPEPTIPDFTYAGNTGIGTLSLGDDTFSVVGDGTNVVTTASGVTTTVTISLSDSVAIAGSMTAGSFLGENLNVSGVSTFVGVTTFRGDVFIEGNLIIDGDESQDLVSGTNLIITGIATIGTLGVTTTTTNTLTVLDTFTLDNPVNSIGISSDLGGAGAAHTALASQLAIKQYIDANNSDQNLNFTGDTGSGSIGLGTEFLEVRGTAQQVTTIGVGNSVVIGLPNTVRVPQRLYVGGGAFTQVMDANSASGVVFANKIVTINKGLTLSSSDLTGVRNLVQTGIATLGTVNFSGVTTTVGNAFVGNDLSVLGTVNANDFNSTSDATRKEDVVEIEDALAKVLDLRGVTFNWKNGEGSSAGVLAQEVQMVLPEIVKGDVGNMSVQYNGIIALLVQAVKELSSEVEELKRTKSDKRRKKS</sequence>
<reference evidence="6 7" key="1">
    <citation type="submission" date="2013-12" db="EMBL/GenBank/DDBJ databases">
        <title>Ecological redundancy of diverse viral populations within a natural community.</title>
        <authorList>
            <person name="Gregory A.C."/>
            <person name="LaButti K."/>
            <person name="Copeland A."/>
            <person name="Woyke T."/>
            <person name="Sullivan M.B."/>
        </authorList>
    </citation>
    <scope>NUCLEOTIDE SEQUENCE [LARGE SCALE GENOMIC DNA]</scope>
    <source>
        <strain evidence="6">Syn7803US52</strain>
    </source>
</reference>
<evidence type="ECO:0000259" key="5">
    <source>
        <dbReference type="PROSITE" id="PS51688"/>
    </source>
</evidence>
<keyword evidence="2" id="KW-1227">Viral tail protein</keyword>
<feature type="domain" description="Peptidase S74" evidence="5">
    <location>
        <begin position="3163"/>
        <end position="3250"/>
    </location>
</feature>
<dbReference type="GO" id="GO:0019058">
    <property type="term" value="P:viral life cycle"/>
    <property type="evidence" value="ECO:0007669"/>
    <property type="project" value="UniProtKB-ARBA"/>
</dbReference>
<comment type="subcellular location">
    <subcellularLocation>
        <location evidence="1">Virion</location>
    </subcellularLocation>
</comment>
<dbReference type="GO" id="GO:0051701">
    <property type="term" value="P:biological process involved in interaction with host"/>
    <property type="evidence" value="ECO:0007669"/>
    <property type="project" value="UniProtKB-ARBA"/>
</dbReference>
<feature type="coiled-coil region" evidence="4">
    <location>
        <begin position="3229"/>
        <end position="3256"/>
    </location>
</feature>
<dbReference type="InterPro" id="IPR030392">
    <property type="entry name" value="S74_ICA"/>
</dbReference>
<accession>A0A0E3FSU5</accession>
<proteinExistence type="predicted"/>
<evidence type="ECO:0000256" key="4">
    <source>
        <dbReference type="SAM" id="Coils"/>
    </source>
</evidence>
<evidence type="ECO:0000313" key="7">
    <source>
        <dbReference type="Proteomes" id="UP000185289"/>
    </source>
</evidence>
<dbReference type="Pfam" id="PF13884">
    <property type="entry name" value="Peptidase_S74"/>
    <property type="match status" value="1"/>
</dbReference>
<keyword evidence="3" id="KW-0946">Virion</keyword>
<gene>
    <name evidence="6" type="ORF">Syn7803US52_257</name>
</gene>
<evidence type="ECO:0000256" key="2">
    <source>
        <dbReference type="ARBA" id="ARBA00022732"/>
    </source>
</evidence>
<dbReference type="SUPFAM" id="SSF51126">
    <property type="entry name" value="Pectin lyase-like"/>
    <property type="match status" value="1"/>
</dbReference>